<protein>
    <recommendedName>
        <fullName evidence="1">Methyltransferase type 11 domain-containing protein</fullName>
    </recommendedName>
</protein>
<proteinExistence type="predicted"/>
<dbReference type="InterPro" id="IPR013216">
    <property type="entry name" value="Methyltransf_11"/>
</dbReference>
<sequence length="240" mass="27485">MKQHYLDIENHRLANLIPHYAGRHLLQLSPYSFSSLSTSPIIHKIIISSNYKCKHITDKINSSHLESHYTHLPFANDSINLVLMPHTLEVNKSTAQTILTEAWRVLAPSGHLIILGINPISLWGLYRLFSLSKKPTWGDGRFHTIQTLCQWIHFLGGEIQHTESFLFRPPLSSPPGMWLFKKLVWLERVSPWLIPFMGGIYLIIAEKRVKRLNGLGLVWQFPPVLNHKVLAPNARGPHHA</sequence>
<evidence type="ECO:0000313" key="2">
    <source>
        <dbReference type="EMBL" id="OIZ94126.1"/>
    </source>
</evidence>
<dbReference type="InterPro" id="IPR029063">
    <property type="entry name" value="SAM-dependent_MTases_sf"/>
</dbReference>
<keyword evidence="3" id="KW-1185">Reference proteome</keyword>
<organism evidence="2 3">
    <name type="scientific">Candidatus Rickettsiella isopodorum</name>
    <dbReference type="NCBI Taxonomy" id="1225476"/>
    <lineage>
        <taxon>Bacteria</taxon>
        <taxon>Pseudomonadati</taxon>
        <taxon>Pseudomonadota</taxon>
        <taxon>Gammaproteobacteria</taxon>
        <taxon>Legionellales</taxon>
        <taxon>Coxiellaceae</taxon>
        <taxon>Rickettsiella</taxon>
    </lineage>
</organism>
<dbReference type="AlphaFoldDB" id="A0A1J8NJ91"/>
<evidence type="ECO:0000259" key="1">
    <source>
        <dbReference type="Pfam" id="PF08241"/>
    </source>
</evidence>
<dbReference type="Pfam" id="PF08241">
    <property type="entry name" value="Methyltransf_11"/>
    <property type="match status" value="1"/>
</dbReference>
<comment type="caution">
    <text evidence="2">The sequence shown here is derived from an EMBL/GenBank/DDBJ whole genome shotgun (WGS) entry which is preliminary data.</text>
</comment>
<dbReference type="EMBL" id="LUKY01000033">
    <property type="protein sequence ID" value="OIZ94126.1"/>
    <property type="molecule type" value="Genomic_DNA"/>
</dbReference>
<dbReference type="SUPFAM" id="SSF53335">
    <property type="entry name" value="S-adenosyl-L-methionine-dependent methyltransferases"/>
    <property type="match status" value="1"/>
</dbReference>
<feature type="domain" description="Methyltransferase type 11" evidence="1">
    <location>
        <begin position="61"/>
        <end position="114"/>
    </location>
</feature>
<accession>A0A1J8NJ91</accession>
<dbReference type="RefSeq" id="WP_071662619.1">
    <property type="nucleotide sequence ID" value="NZ_LUKY01000033.1"/>
</dbReference>
<gene>
    <name evidence="2" type="ORF">A1D18_04495</name>
</gene>
<dbReference type="Gene3D" id="3.40.50.150">
    <property type="entry name" value="Vaccinia Virus protein VP39"/>
    <property type="match status" value="1"/>
</dbReference>
<dbReference type="STRING" id="1225476.A1D18_04495"/>
<name>A0A1J8NJ91_9COXI</name>
<dbReference type="Proteomes" id="UP000183924">
    <property type="component" value="Unassembled WGS sequence"/>
</dbReference>
<evidence type="ECO:0000313" key="3">
    <source>
        <dbReference type="Proteomes" id="UP000183924"/>
    </source>
</evidence>
<dbReference type="GO" id="GO:0008757">
    <property type="term" value="F:S-adenosylmethionine-dependent methyltransferase activity"/>
    <property type="evidence" value="ECO:0007669"/>
    <property type="project" value="InterPro"/>
</dbReference>
<reference evidence="2 3" key="1">
    <citation type="submission" date="2016-03" db="EMBL/GenBank/DDBJ databases">
        <title>Comparative genomics of Rickettsiella.</title>
        <authorList>
            <person name="Chandler C."/>
            <person name="Wang Y."/>
        </authorList>
    </citation>
    <scope>NUCLEOTIDE SEQUENCE [LARGE SCALE GENOMIC DNA]</scope>
    <source>
        <strain evidence="2 3">RCFS May 2013</strain>
    </source>
</reference>